<dbReference type="Pfam" id="PF01400">
    <property type="entry name" value="Astacin"/>
    <property type="match status" value="1"/>
</dbReference>
<sequence length="91" mass="10813">MDDTCINFTEHQEWRKKGDPIPRWDCCARNRSCSGFFRTQARYDRDDYIKVNKDNVKTGWTSDFDKQAEALNNNYGLPYDYGSIMHYGSKR</sequence>
<dbReference type="PANTHER" id="PTHR10127:SF793">
    <property type="entry name" value="ZINC METALLOPROTEINASE NAS-31"/>
    <property type="match status" value="1"/>
</dbReference>
<dbReference type="PANTHER" id="PTHR10127">
    <property type="entry name" value="DISCOIDIN, CUB, EGF, LAMININ , AND ZINC METALLOPROTEASE DOMAIN CONTAINING"/>
    <property type="match status" value="1"/>
</dbReference>
<dbReference type="PRINTS" id="PR00480">
    <property type="entry name" value="ASTACIN"/>
</dbReference>
<dbReference type="EC" id="3.4.24.-" evidence="2"/>
<keyword evidence="2" id="KW-0645">Protease</keyword>
<keyword evidence="2" id="KW-0862">Zinc</keyword>
<gene>
    <name evidence="4" type="ORF">TELCIR_12166</name>
</gene>
<evidence type="ECO:0000313" key="4">
    <source>
        <dbReference type="EMBL" id="PIO66133.1"/>
    </source>
</evidence>
<evidence type="ECO:0000313" key="5">
    <source>
        <dbReference type="Proteomes" id="UP000230423"/>
    </source>
</evidence>
<dbReference type="SUPFAM" id="SSF55486">
    <property type="entry name" value="Metalloproteases ('zincins'), catalytic domain"/>
    <property type="match status" value="1"/>
</dbReference>
<organism evidence="4 5">
    <name type="scientific">Teladorsagia circumcincta</name>
    <name type="common">Brown stomach worm</name>
    <name type="synonym">Ostertagia circumcincta</name>
    <dbReference type="NCBI Taxonomy" id="45464"/>
    <lineage>
        <taxon>Eukaryota</taxon>
        <taxon>Metazoa</taxon>
        <taxon>Ecdysozoa</taxon>
        <taxon>Nematoda</taxon>
        <taxon>Chromadorea</taxon>
        <taxon>Rhabditida</taxon>
        <taxon>Rhabditina</taxon>
        <taxon>Rhabditomorpha</taxon>
        <taxon>Strongyloidea</taxon>
        <taxon>Trichostrongylidae</taxon>
        <taxon>Teladorsagia</taxon>
    </lineage>
</organism>
<keyword evidence="2" id="KW-0479">Metal-binding</keyword>
<comment type="cofactor">
    <cofactor evidence="2">
        <name>Zn(2+)</name>
        <dbReference type="ChEBI" id="CHEBI:29105"/>
    </cofactor>
    <text evidence="2">Binds 1 zinc ion per subunit.</text>
</comment>
<dbReference type="InterPro" id="IPR024079">
    <property type="entry name" value="MetalloPept_cat_dom_sf"/>
</dbReference>
<evidence type="ECO:0000256" key="2">
    <source>
        <dbReference type="RuleBase" id="RU361183"/>
    </source>
</evidence>
<dbReference type="GO" id="GO:0006508">
    <property type="term" value="P:proteolysis"/>
    <property type="evidence" value="ECO:0007669"/>
    <property type="project" value="UniProtKB-KW"/>
</dbReference>
<comment type="caution">
    <text evidence="1">Lacks conserved residue(s) required for the propagation of feature annotation.</text>
</comment>
<dbReference type="InterPro" id="IPR001506">
    <property type="entry name" value="Peptidase_M12A"/>
</dbReference>
<keyword evidence="2" id="KW-0482">Metalloprotease</keyword>
<accession>A0A2G9U7D5</accession>
<proteinExistence type="predicted"/>
<dbReference type="Gene3D" id="3.40.390.10">
    <property type="entry name" value="Collagenase (Catalytic Domain)"/>
    <property type="match status" value="1"/>
</dbReference>
<evidence type="ECO:0000256" key="1">
    <source>
        <dbReference type="PROSITE-ProRule" id="PRU01211"/>
    </source>
</evidence>
<dbReference type="PROSITE" id="PS51864">
    <property type="entry name" value="ASTACIN"/>
    <property type="match status" value="1"/>
</dbReference>
<evidence type="ECO:0000259" key="3">
    <source>
        <dbReference type="PROSITE" id="PS51864"/>
    </source>
</evidence>
<keyword evidence="2" id="KW-0378">Hydrolase</keyword>
<dbReference type="Proteomes" id="UP000230423">
    <property type="component" value="Unassembled WGS sequence"/>
</dbReference>
<reference evidence="4 5" key="1">
    <citation type="submission" date="2015-09" db="EMBL/GenBank/DDBJ databases">
        <title>Draft genome of the parasitic nematode Teladorsagia circumcincta isolate WARC Sus (inbred).</title>
        <authorList>
            <person name="Mitreva M."/>
        </authorList>
    </citation>
    <scope>NUCLEOTIDE SEQUENCE [LARGE SCALE GENOMIC DNA]</scope>
    <source>
        <strain evidence="4 5">S</strain>
    </source>
</reference>
<feature type="domain" description="Peptidase M12A" evidence="3">
    <location>
        <begin position="1"/>
        <end position="91"/>
    </location>
</feature>
<dbReference type="GO" id="GO:0004222">
    <property type="term" value="F:metalloendopeptidase activity"/>
    <property type="evidence" value="ECO:0007669"/>
    <property type="project" value="UniProtKB-UniRule"/>
</dbReference>
<protein>
    <recommendedName>
        <fullName evidence="2">Metalloendopeptidase</fullName>
        <ecNumber evidence="2">3.4.24.-</ecNumber>
    </recommendedName>
</protein>
<dbReference type="GO" id="GO:0046872">
    <property type="term" value="F:metal ion binding"/>
    <property type="evidence" value="ECO:0007669"/>
    <property type="project" value="UniProtKB-KW"/>
</dbReference>
<dbReference type="AlphaFoldDB" id="A0A2G9U7D5"/>
<name>A0A2G9U7D5_TELCI</name>
<dbReference type="EMBL" id="KZ348473">
    <property type="protein sequence ID" value="PIO66133.1"/>
    <property type="molecule type" value="Genomic_DNA"/>
</dbReference>
<keyword evidence="5" id="KW-1185">Reference proteome</keyword>
<dbReference type="OrthoDB" id="5862166at2759"/>